<feature type="compositionally biased region" description="Low complexity" evidence="1">
    <location>
        <begin position="93"/>
        <end position="111"/>
    </location>
</feature>
<organism evidence="2 3">
    <name type="scientific">Brassica napus</name>
    <name type="common">Rape</name>
    <dbReference type="NCBI Taxonomy" id="3708"/>
    <lineage>
        <taxon>Eukaryota</taxon>
        <taxon>Viridiplantae</taxon>
        <taxon>Streptophyta</taxon>
        <taxon>Embryophyta</taxon>
        <taxon>Tracheophyta</taxon>
        <taxon>Spermatophyta</taxon>
        <taxon>Magnoliopsida</taxon>
        <taxon>eudicotyledons</taxon>
        <taxon>Gunneridae</taxon>
        <taxon>Pentapetalae</taxon>
        <taxon>rosids</taxon>
        <taxon>malvids</taxon>
        <taxon>Brassicales</taxon>
        <taxon>Brassicaceae</taxon>
        <taxon>Brassiceae</taxon>
        <taxon>Brassica</taxon>
    </lineage>
</organism>
<feature type="non-terminal residue" evidence="2">
    <location>
        <position position="1"/>
    </location>
</feature>
<keyword evidence="3" id="KW-1185">Reference proteome</keyword>
<dbReference type="EMBL" id="JAGKQM010000015">
    <property type="protein sequence ID" value="KAH0878196.1"/>
    <property type="molecule type" value="Genomic_DNA"/>
</dbReference>
<comment type="caution">
    <text evidence="2">The sequence shown here is derived from an EMBL/GenBank/DDBJ whole genome shotgun (WGS) entry which is preliminary data.</text>
</comment>
<dbReference type="Proteomes" id="UP000824890">
    <property type="component" value="Unassembled WGS sequence"/>
</dbReference>
<evidence type="ECO:0000313" key="2">
    <source>
        <dbReference type="EMBL" id="KAH0878196.1"/>
    </source>
</evidence>
<reference evidence="2 3" key="1">
    <citation type="submission" date="2021-05" db="EMBL/GenBank/DDBJ databases">
        <title>Genome Assembly of Synthetic Allotetraploid Brassica napus Reveals Homoeologous Exchanges between Subgenomes.</title>
        <authorList>
            <person name="Davis J.T."/>
        </authorList>
    </citation>
    <scope>NUCLEOTIDE SEQUENCE [LARGE SCALE GENOMIC DNA]</scope>
    <source>
        <strain evidence="3">cv. Da-Ae</strain>
        <tissue evidence="2">Seedling</tissue>
    </source>
</reference>
<feature type="region of interest" description="Disordered" evidence="1">
    <location>
        <begin position="1"/>
        <end position="56"/>
    </location>
</feature>
<gene>
    <name evidence="2" type="ORF">HID58_065590</name>
</gene>
<feature type="compositionally biased region" description="Polar residues" evidence="1">
    <location>
        <begin position="1"/>
        <end position="19"/>
    </location>
</feature>
<evidence type="ECO:0000256" key="1">
    <source>
        <dbReference type="SAM" id="MobiDB-lite"/>
    </source>
</evidence>
<protein>
    <submittedName>
        <fullName evidence="2">Uncharacterized protein</fullName>
    </submittedName>
</protein>
<feature type="compositionally biased region" description="Low complexity" evidence="1">
    <location>
        <begin position="26"/>
        <end position="42"/>
    </location>
</feature>
<proteinExistence type="predicted"/>
<accession>A0ABQ7ZDQ7</accession>
<feature type="region of interest" description="Disordered" evidence="1">
    <location>
        <begin position="93"/>
        <end position="127"/>
    </location>
</feature>
<evidence type="ECO:0000313" key="3">
    <source>
        <dbReference type="Proteomes" id="UP000824890"/>
    </source>
</evidence>
<name>A0ABQ7ZDQ7_BRANA</name>
<sequence length="191" mass="21010">SIYTATLSTMVKQEPKIQTSSKKEMSLSSPSRSSSLSSSSPKIKNKKSPRANLNFPTSSSYSLSQHLLDENIILSPKSIQRVAAQAANSSFDLLSPSSSTSSSSATSSPSDQEQHHDDNDDDGMQSLIGSFVDNHVSLMDPSSSWYGDEHNGMFSFDDVAPFNYSPQLNSMTNMVDEYYYEDAYIPLWSFS</sequence>